<protein>
    <submittedName>
        <fullName evidence="2">Uncharacterized protein</fullName>
    </submittedName>
</protein>
<proteinExistence type="predicted"/>
<name>A0A1E7FWV6_9STRA</name>
<dbReference type="AlphaFoldDB" id="A0A1E7FWV6"/>
<dbReference type="EMBL" id="KV784353">
    <property type="protein sequence ID" value="OEU22616.1"/>
    <property type="molecule type" value="Genomic_DNA"/>
</dbReference>
<evidence type="ECO:0000256" key="1">
    <source>
        <dbReference type="SAM" id="MobiDB-lite"/>
    </source>
</evidence>
<dbReference type="InParanoid" id="A0A1E7FWV6"/>
<keyword evidence="3" id="KW-1185">Reference proteome</keyword>
<accession>A0A1E7FWV6</accession>
<evidence type="ECO:0000313" key="2">
    <source>
        <dbReference type="EMBL" id="OEU22616.1"/>
    </source>
</evidence>
<reference evidence="2 3" key="1">
    <citation type="submission" date="2016-09" db="EMBL/GenBank/DDBJ databases">
        <title>Extensive genetic diversity and differential bi-allelic expression allows diatom success in the polar Southern Ocean.</title>
        <authorList>
            <consortium name="DOE Joint Genome Institute"/>
            <person name="Mock T."/>
            <person name="Otillar R.P."/>
            <person name="Strauss J."/>
            <person name="Dupont C."/>
            <person name="Frickenhaus S."/>
            <person name="Maumus F."/>
            <person name="Mcmullan M."/>
            <person name="Sanges R."/>
            <person name="Schmutz J."/>
            <person name="Toseland A."/>
            <person name="Valas R."/>
            <person name="Veluchamy A."/>
            <person name="Ward B.J."/>
            <person name="Allen A."/>
            <person name="Barry K."/>
            <person name="Falciatore A."/>
            <person name="Ferrante M."/>
            <person name="Fortunato A.E."/>
            <person name="Gloeckner G."/>
            <person name="Gruber A."/>
            <person name="Hipkin R."/>
            <person name="Janech M."/>
            <person name="Kroth P."/>
            <person name="Leese F."/>
            <person name="Lindquist E."/>
            <person name="Lyon B.R."/>
            <person name="Martin J."/>
            <person name="Mayer C."/>
            <person name="Parker M."/>
            <person name="Quesneville H."/>
            <person name="Raymond J."/>
            <person name="Uhlig C."/>
            <person name="Valentin K.U."/>
            <person name="Worden A.Z."/>
            <person name="Armbrust E.V."/>
            <person name="Bowler C."/>
            <person name="Green B."/>
            <person name="Moulton V."/>
            <person name="Van Oosterhout C."/>
            <person name="Grigoriev I."/>
        </authorList>
    </citation>
    <scope>NUCLEOTIDE SEQUENCE [LARGE SCALE GENOMIC DNA]</scope>
    <source>
        <strain evidence="2 3">CCMP1102</strain>
    </source>
</reference>
<feature type="compositionally biased region" description="Low complexity" evidence="1">
    <location>
        <begin position="90"/>
        <end position="102"/>
    </location>
</feature>
<feature type="region of interest" description="Disordered" evidence="1">
    <location>
        <begin position="65"/>
        <end position="174"/>
    </location>
</feature>
<dbReference type="Proteomes" id="UP000095751">
    <property type="component" value="Unassembled WGS sequence"/>
</dbReference>
<sequence>MVESKSTKTAAPTGKDLSNAVSLFLKDYAGPVNVSIVTKKIKIEHPNWKLPERRVNKFVKRYMSKEKNPAGADDDASVSTNQYKNEKKASSPSRSLFRMFSSRSKKNNLLSPPDDQLGSSLDTAPEAAPEPVRKEENAEEATPPVGEEVAEETYNPNEEEKLEKESKEEIEQITTEKDNIDKEIAYKTDLDKCDVLHQNILVLDLVVGNDSIHQINQGCSIDEE</sequence>
<gene>
    <name evidence="2" type="ORF">FRACYDRAFT_259146</name>
</gene>
<evidence type="ECO:0000313" key="3">
    <source>
        <dbReference type="Proteomes" id="UP000095751"/>
    </source>
</evidence>
<dbReference type="OrthoDB" id="52395at2759"/>
<dbReference type="KEGG" id="fcy:FRACYDRAFT_259146"/>
<feature type="compositionally biased region" description="Basic and acidic residues" evidence="1">
    <location>
        <begin position="158"/>
        <end position="174"/>
    </location>
</feature>
<organism evidence="2 3">
    <name type="scientific">Fragilariopsis cylindrus CCMP1102</name>
    <dbReference type="NCBI Taxonomy" id="635003"/>
    <lineage>
        <taxon>Eukaryota</taxon>
        <taxon>Sar</taxon>
        <taxon>Stramenopiles</taxon>
        <taxon>Ochrophyta</taxon>
        <taxon>Bacillariophyta</taxon>
        <taxon>Bacillariophyceae</taxon>
        <taxon>Bacillariophycidae</taxon>
        <taxon>Bacillariales</taxon>
        <taxon>Bacillariaceae</taxon>
        <taxon>Fragilariopsis</taxon>
    </lineage>
</organism>